<keyword evidence="2" id="KW-1185">Reference proteome</keyword>
<dbReference type="InterPro" id="IPR006439">
    <property type="entry name" value="HAD-SF_hydro_IA"/>
</dbReference>
<name>A0A7X6HC62_9MICC</name>
<dbReference type="PANTHER" id="PTHR43434">
    <property type="entry name" value="PHOSPHOGLYCOLATE PHOSPHATASE"/>
    <property type="match status" value="1"/>
</dbReference>
<organism evidence="1 2">
    <name type="scientific">Arthrobacter mobilis</name>
    <dbReference type="NCBI Taxonomy" id="2724944"/>
    <lineage>
        <taxon>Bacteria</taxon>
        <taxon>Bacillati</taxon>
        <taxon>Actinomycetota</taxon>
        <taxon>Actinomycetes</taxon>
        <taxon>Micrococcales</taxon>
        <taxon>Micrococcaceae</taxon>
        <taxon>Arthrobacter</taxon>
    </lineage>
</organism>
<comment type="caution">
    <text evidence="1">The sequence shown here is derived from an EMBL/GenBank/DDBJ whole genome shotgun (WGS) entry which is preliminary data.</text>
</comment>
<dbReference type="SFLD" id="SFLDS00003">
    <property type="entry name" value="Haloacid_Dehalogenase"/>
    <property type="match status" value="1"/>
</dbReference>
<dbReference type="PANTHER" id="PTHR43434:SF1">
    <property type="entry name" value="PHOSPHOGLYCOLATE PHOSPHATASE"/>
    <property type="match status" value="1"/>
</dbReference>
<sequence length="213" mass="22418">MADITAVIFDLDGTLVDGSADIADAMNKALMKAGAEPVTTEQVASYLGGGPRILVEKCLGTHRARLSKDAVQEVLEDYSAYYRAKPASKTLLLDTAATAIPKLIDAGVRVGICTNKRTAIAQEVLEAFGLDKFIGAIIGSDLAEAPKPSPRHLLNTVSALQVDPAGTLYVGDTHIDSAAASAAGIAYAHVGWGEDNVPARHRLKTFDDLFSII</sequence>
<dbReference type="EMBL" id="JAAZSQ010000005">
    <property type="protein sequence ID" value="NKX54402.1"/>
    <property type="molecule type" value="Genomic_DNA"/>
</dbReference>
<dbReference type="InterPro" id="IPR041492">
    <property type="entry name" value="HAD_2"/>
</dbReference>
<dbReference type="Pfam" id="PF13419">
    <property type="entry name" value="HAD_2"/>
    <property type="match status" value="1"/>
</dbReference>
<dbReference type="AlphaFoldDB" id="A0A7X6HC62"/>
<dbReference type="SFLD" id="SFLDG01135">
    <property type="entry name" value="C1.5.6:_HAD__Beta-PGM__Phospha"/>
    <property type="match status" value="1"/>
</dbReference>
<evidence type="ECO:0000313" key="2">
    <source>
        <dbReference type="Proteomes" id="UP000544090"/>
    </source>
</evidence>
<dbReference type="NCBIfam" id="TIGR01549">
    <property type="entry name" value="HAD-SF-IA-v1"/>
    <property type="match status" value="1"/>
</dbReference>
<dbReference type="InterPro" id="IPR023198">
    <property type="entry name" value="PGP-like_dom2"/>
</dbReference>
<dbReference type="InterPro" id="IPR036412">
    <property type="entry name" value="HAD-like_sf"/>
</dbReference>
<proteinExistence type="predicted"/>
<dbReference type="InterPro" id="IPR050155">
    <property type="entry name" value="HAD-like_hydrolase_sf"/>
</dbReference>
<protein>
    <submittedName>
        <fullName evidence="1">HAD-IA family hydrolase</fullName>
    </submittedName>
</protein>
<evidence type="ECO:0000313" key="1">
    <source>
        <dbReference type="EMBL" id="NKX54402.1"/>
    </source>
</evidence>
<gene>
    <name evidence="1" type="ORF">HGG74_07565</name>
</gene>
<dbReference type="GO" id="GO:0008967">
    <property type="term" value="F:phosphoglycolate phosphatase activity"/>
    <property type="evidence" value="ECO:0007669"/>
    <property type="project" value="TreeGrafter"/>
</dbReference>
<reference evidence="1 2" key="1">
    <citation type="submission" date="2020-04" db="EMBL/GenBank/DDBJ databases">
        <title>Arthrobacter sp. nov.</title>
        <authorList>
            <person name="Liu S."/>
        </authorList>
    </citation>
    <scope>NUCLEOTIDE SEQUENCE [LARGE SCALE GENOMIC DNA]</scope>
    <source>
        <strain evidence="1 2">E918</strain>
    </source>
</reference>
<dbReference type="GO" id="GO:0006281">
    <property type="term" value="P:DNA repair"/>
    <property type="evidence" value="ECO:0007669"/>
    <property type="project" value="TreeGrafter"/>
</dbReference>
<dbReference type="Gene3D" id="3.40.50.1000">
    <property type="entry name" value="HAD superfamily/HAD-like"/>
    <property type="match status" value="1"/>
</dbReference>
<dbReference type="SFLD" id="SFLDG01129">
    <property type="entry name" value="C1.5:_HAD__Beta-PGM__Phosphata"/>
    <property type="match status" value="1"/>
</dbReference>
<dbReference type="RefSeq" id="WP_168485744.1">
    <property type="nucleotide sequence ID" value="NZ_JAAZSQ010000005.1"/>
</dbReference>
<dbReference type="GO" id="GO:0005829">
    <property type="term" value="C:cytosol"/>
    <property type="evidence" value="ECO:0007669"/>
    <property type="project" value="TreeGrafter"/>
</dbReference>
<dbReference type="Proteomes" id="UP000544090">
    <property type="component" value="Unassembled WGS sequence"/>
</dbReference>
<dbReference type="SUPFAM" id="SSF56784">
    <property type="entry name" value="HAD-like"/>
    <property type="match status" value="1"/>
</dbReference>
<dbReference type="InterPro" id="IPR023214">
    <property type="entry name" value="HAD_sf"/>
</dbReference>
<dbReference type="Gene3D" id="1.10.150.240">
    <property type="entry name" value="Putative phosphatase, domain 2"/>
    <property type="match status" value="1"/>
</dbReference>
<accession>A0A7X6HC62</accession>
<keyword evidence="1" id="KW-0378">Hydrolase</keyword>